<dbReference type="Pfam" id="PF00929">
    <property type="entry name" value="RNase_T"/>
    <property type="match status" value="1"/>
</dbReference>
<dbReference type="InterPro" id="IPR006054">
    <property type="entry name" value="DnaQ"/>
</dbReference>
<dbReference type="PANTHER" id="PTHR30562:SF1">
    <property type="entry name" value="UVRABC SYSTEM PROTEIN C"/>
    <property type="match status" value="1"/>
</dbReference>
<dbReference type="AlphaFoldDB" id="A0AAU7ATC7"/>
<dbReference type="GO" id="GO:0006260">
    <property type="term" value="P:DNA replication"/>
    <property type="evidence" value="ECO:0007669"/>
    <property type="project" value="InterPro"/>
</dbReference>
<dbReference type="KEGG" id="parq:DSM112329_01789"/>
<accession>A0AAU7ATC7</accession>
<reference evidence="3" key="1">
    <citation type="submission" date="2022-12" db="EMBL/GenBank/DDBJ databases">
        <title>Paraconexibacter alkalitolerans sp. nov. and Baekduia alba sp. nov., isolated from soil and emended description of the genera Paraconexibacter (Chun et al., 2020) and Baekduia (An et al., 2020).</title>
        <authorList>
            <person name="Vieira S."/>
            <person name="Huber K.J."/>
            <person name="Geppert A."/>
            <person name="Wolf J."/>
            <person name="Neumann-Schaal M."/>
            <person name="Muesken M."/>
            <person name="Overmann J."/>
        </authorList>
    </citation>
    <scope>NUCLEOTIDE SEQUENCE</scope>
    <source>
        <strain evidence="3">AEG42_29</strain>
    </source>
</reference>
<dbReference type="SUPFAM" id="SSF82771">
    <property type="entry name" value="GIY-YIG endonuclease"/>
    <property type="match status" value="1"/>
</dbReference>
<name>A0AAU7ATC7_9ACTN</name>
<dbReference type="FunFam" id="3.30.420.10:FF:000045">
    <property type="entry name" value="3'-5' exonuclease DinG"/>
    <property type="match status" value="1"/>
</dbReference>
<dbReference type="GO" id="GO:0006289">
    <property type="term" value="P:nucleotide-excision repair"/>
    <property type="evidence" value="ECO:0007669"/>
    <property type="project" value="InterPro"/>
</dbReference>
<dbReference type="EMBL" id="CP114014">
    <property type="protein sequence ID" value="XAY04951.1"/>
    <property type="molecule type" value="Genomic_DNA"/>
</dbReference>
<dbReference type="CDD" id="cd06127">
    <property type="entry name" value="DEDDh"/>
    <property type="match status" value="1"/>
</dbReference>
<dbReference type="NCBIfam" id="TIGR00573">
    <property type="entry name" value="dnaq"/>
    <property type="match status" value="1"/>
</dbReference>
<dbReference type="GO" id="GO:0004527">
    <property type="term" value="F:exonuclease activity"/>
    <property type="evidence" value="ECO:0007669"/>
    <property type="project" value="UniProtKB-KW"/>
</dbReference>
<dbReference type="InterPro" id="IPR013520">
    <property type="entry name" value="Ribonucl_H"/>
</dbReference>
<dbReference type="SMART" id="SM00465">
    <property type="entry name" value="GIYc"/>
    <property type="match status" value="1"/>
</dbReference>
<dbReference type="InterPro" id="IPR035901">
    <property type="entry name" value="GIY-YIG_endonuc_sf"/>
</dbReference>
<keyword evidence="1 3" id="KW-0269">Exonuclease</keyword>
<evidence type="ECO:0000256" key="1">
    <source>
        <dbReference type="ARBA" id="ARBA00022839"/>
    </source>
</evidence>
<keyword evidence="1 3" id="KW-0540">Nuclease</keyword>
<proteinExistence type="predicted"/>
<dbReference type="SUPFAM" id="SSF53098">
    <property type="entry name" value="Ribonuclease H-like"/>
    <property type="match status" value="1"/>
</dbReference>
<dbReference type="InterPro" id="IPR050066">
    <property type="entry name" value="UvrABC_protein_C"/>
</dbReference>
<gene>
    <name evidence="3" type="ORF">DSM112329_01789</name>
</gene>
<dbReference type="RefSeq" id="WP_354701474.1">
    <property type="nucleotide sequence ID" value="NZ_CP114014.1"/>
</dbReference>
<evidence type="ECO:0000259" key="2">
    <source>
        <dbReference type="PROSITE" id="PS50164"/>
    </source>
</evidence>
<sequence>MSAAATPAVRAPLGASSLRTAEFLVVDTETNGLAGDRCELTEVGAVLVGGGELHDRWEALVQVRAPLSRSIQRFTGITQAMVDEAPAADVTLRELAGLLHGRVLVAHNASFDRRVLEQAFGRAGLAWPAPPTLCTVALARRLAPLVRQRKLALLADALGIPVEVTHRALADAETCARIFCALLPRLAATATTIDEALAVLGPARPRRGPAARGRTDGGVTMKGVRRRSPDLRRFPDAPGAYVFRNDAGQPLYVGKSVRLRSRARSHFAPSSPDTGWVTQVEVAEYVQTPSELGALLEEHRLIKALRPPGNARGKHDRDKYVYLRCRLDIAFPVLEVSAEPADGLAINVGPLQGAHAATELMEQLNSLFGLRHCGRTLKRRPWASAYGQMGRCLSPCLGDLDPNAYRGRLDEALGLFAAAGPTGGGLLAHVDGLVAAAAAEEAYERAGWLRRRRERLAVLLERLGRSVAATHATPRVVLAPSLPAGSADAVWTVAGRIVRWEAIGSLAELTAGTDAVLAAAGHVRPGVPQHLTADDVARGRIVSTWCAAQDPPALDLHPAPTRAALRRLAVQAGLAV</sequence>
<dbReference type="Gene3D" id="3.40.1440.10">
    <property type="entry name" value="GIY-YIG endonuclease"/>
    <property type="match status" value="1"/>
</dbReference>
<dbReference type="InterPro" id="IPR012337">
    <property type="entry name" value="RNaseH-like_sf"/>
</dbReference>
<dbReference type="GO" id="GO:0009380">
    <property type="term" value="C:excinuclease repair complex"/>
    <property type="evidence" value="ECO:0007669"/>
    <property type="project" value="TreeGrafter"/>
</dbReference>
<dbReference type="PANTHER" id="PTHR30562">
    <property type="entry name" value="UVRC/OXIDOREDUCTASE"/>
    <property type="match status" value="1"/>
</dbReference>
<protein>
    <submittedName>
        <fullName evidence="3">Bifunctional exonuclease/endonuclease protein</fullName>
        <ecNumber evidence="3">3.1.-.-</ecNumber>
    </submittedName>
</protein>
<dbReference type="PROSITE" id="PS50164">
    <property type="entry name" value="GIY_YIG"/>
    <property type="match status" value="1"/>
</dbReference>
<dbReference type="SMART" id="SM00479">
    <property type="entry name" value="EXOIII"/>
    <property type="match status" value="1"/>
</dbReference>
<evidence type="ECO:0000313" key="3">
    <source>
        <dbReference type="EMBL" id="XAY04951.1"/>
    </source>
</evidence>
<dbReference type="CDD" id="cd10434">
    <property type="entry name" value="GIY-YIG_UvrC_Cho"/>
    <property type="match status" value="1"/>
</dbReference>
<dbReference type="EC" id="3.1.-.-" evidence="3"/>
<dbReference type="Gene3D" id="3.30.420.10">
    <property type="entry name" value="Ribonuclease H-like superfamily/Ribonuclease H"/>
    <property type="match status" value="1"/>
</dbReference>
<dbReference type="InterPro" id="IPR047296">
    <property type="entry name" value="GIY-YIG_UvrC_Cho"/>
</dbReference>
<organism evidence="3">
    <name type="scientific">Paraconexibacter sp. AEG42_29</name>
    <dbReference type="NCBI Taxonomy" id="2997339"/>
    <lineage>
        <taxon>Bacteria</taxon>
        <taxon>Bacillati</taxon>
        <taxon>Actinomycetota</taxon>
        <taxon>Thermoleophilia</taxon>
        <taxon>Solirubrobacterales</taxon>
        <taxon>Paraconexibacteraceae</taxon>
        <taxon>Paraconexibacter</taxon>
    </lineage>
</organism>
<dbReference type="InterPro" id="IPR000305">
    <property type="entry name" value="GIY-YIG_endonuc"/>
</dbReference>
<dbReference type="GO" id="GO:0003677">
    <property type="term" value="F:DNA binding"/>
    <property type="evidence" value="ECO:0007669"/>
    <property type="project" value="InterPro"/>
</dbReference>
<keyword evidence="3" id="KW-0378">Hydrolase</keyword>
<feature type="domain" description="GIY-YIG" evidence="2">
    <location>
        <begin position="236"/>
        <end position="311"/>
    </location>
</feature>
<dbReference type="InterPro" id="IPR036397">
    <property type="entry name" value="RNaseH_sf"/>
</dbReference>
<dbReference type="GO" id="GO:0003887">
    <property type="term" value="F:DNA-directed DNA polymerase activity"/>
    <property type="evidence" value="ECO:0007669"/>
    <property type="project" value="InterPro"/>
</dbReference>